<dbReference type="PANTHER" id="PTHR42663">
    <property type="entry name" value="HYDROLASE C777.06C-RELATED-RELATED"/>
    <property type="match status" value="1"/>
</dbReference>
<dbReference type="AlphaFoldDB" id="A0A6J4LZC4"/>
<dbReference type="InterPro" id="IPR001279">
    <property type="entry name" value="Metallo-B-lactamas"/>
</dbReference>
<dbReference type="Pfam" id="PF12706">
    <property type="entry name" value="Lactamase_B_2"/>
    <property type="match status" value="1"/>
</dbReference>
<dbReference type="Gene3D" id="3.60.15.10">
    <property type="entry name" value="Ribonuclease Z/Hydroxyacylglutathione hydrolase-like"/>
    <property type="match status" value="1"/>
</dbReference>
<evidence type="ECO:0000256" key="4">
    <source>
        <dbReference type="ARBA" id="ARBA00022448"/>
    </source>
</evidence>
<protein>
    <recommendedName>
        <fullName evidence="3 6">Coenzyme PQQ synthesis protein B</fullName>
    </recommendedName>
    <alternativeName>
        <fullName evidence="6">Pyrroloquinoline quinone biosynthesis protein B</fullName>
    </alternativeName>
</protein>
<dbReference type="InterPro" id="IPR036866">
    <property type="entry name" value="RibonucZ/Hydroxyglut_hydro"/>
</dbReference>
<accession>A0A6J4LZC4</accession>
<reference evidence="8" key="1">
    <citation type="submission" date="2020-02" db="EMBL/GenBank/DDBJ databases">
        <authorList>
            <person name="Meier V. D."/>
        </authorList>
    </citation>
    <scope>NUCLEOTIDE SEQUENCE</scope>
    <source>
        <strain evidence="8">AVDCRST_MAG11</strain>
    </source>
</reference>
<dbReference type="EMBL" id="CADCTU010000689">
    <property type="protein sequence ID" value="CAA9344823.1"/>
    <property type="molecule type" value="Genomic_DNA"/>
</dbReference>
<organism evidence="8">
    <name type="scientific">uncultured Gemmatimonadaceae bacterium</name>
    <dbReference type="NCBI Taxonomy" id="246130"/>
    <lineage>
        <taxon>Bacteria</taxon>
        <taxon>Pseudomonadati</taxon>
        <taxon>Gemmatimonadota</taxon>
        <taxon>Gemmatimonadia</taxon>
        <taxon>Gemmatimonadales</taxon>
        <taxon>Gemmatimonadaceae</taxon>
        <taxon>environmental samples</taxon>
    </lineage>
</organism>
<gene>
    <name evidence="6" type="primary">pqqB</name>
    <name evidence="8" type="ORF">AVDCRST_MAG11-3168</name>
</gene>
<comment type="pathway">
    <text evidence="1 6">Cofactor biosynthesis; pyrroloquinoline quinone biosynthesis.</text>
</comment>
<evidence type="ECO:0000256" key="5">
    <source>
        <dbReference type="ARBA" id="ARBA00022905"/>
    </source>
</evidence>
<dbReference type="GO" id="GO:0018189">
    <property type="term" value="P:pyrroloquinoline quinone biosynthetic process"/>
    <property type="evidence" value="ECO:0007669"/>
    <property type="project" value="UniProtKB-UniRule"/>
</dbReference>
<keyword evidence="4 6" id="KW-0813">Transport</keyword>
<dbReference type="HAMAP" id="MF_00653">
    <property type="entry name" value="PQQ_syn_PqqB"/>
    <property type="match status" value="1"/>
</dbReference>
<evidence type="ECO:0000256" key="6">
    <source>
        <dbReference type="HAMAP-Rule" id="MF_00653"/>
    </source>
</evidence>
<dbReference type="PANTHER" id="PTHR42663:SF7">
    <property type="entry name" value="COENZYME PQQ SYNTHESIS PROTEIN B"/>
    <property type="match status" value="1"/>
</dbReference>
<evidence type="ECO:0000256" key="1">
    <source>
        <dbReference type="ARBA" id="ARBA00004886"/>
    </source>
</evidence>
<evidence type="ECO:0000313" key="8">
    <source>
        <dbReference type="EMBL" id="CAA9344823.1"/>
    </source>
</evidence>
<evidence type="ECO:0000256" key="2">
    <source>
        <dbReference type="ARBA" id="ARBA00008481"/>
    </source>
</evidence>
<dbReference type="InterPro" id="IPR011842">
    <property type="entry name" value="PQQ_synth_PqqB"/>
</dbReference>
<comment type="similarity">
    <text evidence="2 6">Belongs to the PqqB family.</text>
</comment>
<evidence type="ECO:0000256" key="3">
    <source>
        <dbReference type="ARBA" id="ARBA00015084"/>
    </source>
</evidence>
<evidence type="ECO:0000259" key="7">
    <source>
        <dbReference type="Pfam" id="PF12706"/>
    </source>
</evidence>
<comment type="function">
    <text evidence="6">May be involved in the transport of PQQ or its precursor to the periplasm.</text>
</comment>
<dbReference type="UniPathway" id="UPA00539"/>
<feature type="domain" description="Metallo-beta-lactamase" evidence="7">
    <location>
        <begin position="50"/>
        <end position="268"/>
    </location>
</feature>
<name>A0A6J4LZC4_9BACT</name>
<keyword evidence="5 6" id="KW-0884">PQQ biosynthesis</keyword>
<dbReference type="SUPFAM" id="SSF56281">
    <property type="entry name" value="Metallo-hydrolase/oxidoreductase"/>
    <property type="match status" value="1"/>
</dbReference>
<proteinExistence type="inferred from homology"/>
<dbReference type="NCBIfam" id="TIGR02108">
    <property type="entry name" value="PQQ_syn_pqqB"/>
    <property type="match status" value="1"/>
</dbReference>
<sequence>MDVVLLGTAAGGGFPQWNCWCPTCRVARTAPARARPRSQSSIAVSADGRRWILCNASPDVRDQLGRLARDPAPALRHVPIDGVVLTDAELDHSLGLALLREGRRLRVHATGAVRRILERDSAVLRVTRAFADVEVVELPLDAPVPIDGADGGASGLTVEAFAVAGDPPRFATADEPGHTTGLLVRDAGGATVAYLPGCGALDDALLTRLAGAALVVIDGTFWSEDELVRLGLSDRLAAQMGHLPIGGPAGSLARLRGLAGAATVVYAHLNNSNPVLLEDSPERAAVHAAGCVVGEDGMRFTVRADRRVVTTRA</sequence>